<evidence type="ECO:0000313" key="3">
    <source>
        <dbReference type="Proteomes" id="UP000237000"/>
    </source>
</evidence>
<keyword evidence="1" id="KW-0812">Transmembrane</keyword>
<keyword evidence="1" id="KW-0472">Membrane</keyword>
<organism evidence="2 3">
    <name type="scientific">Trema orientale</name>
    <name type="common">Charcoal tree</name>
    <name type="synonym">Celtis orientalis</name>
    <dbReference type="NCBI Taxonomy" id="63057"/>
    <lineage>
        <taxon>Eukaryota</taxon>
        <taxon>Viridiplantae</taxon>
        <taxon>Streptophyta</taxon>
        <taxon>Embryophyta</taxon>
        <taxon>Tracheophyta</taxon>
        <taxon>Spermatophyta</taxon>
        <taxon>Magnoliopsida</taxon>
        <taxon>eudicotyledons</taxon>
        <taxon>Gunneridae</taxon>
        <taxon>Pentapetalae</taxon>
        <taxon>rosids</taxon>
        <taxon>fabids</taxon>
        <taxon>Rosales</taxon>
        <taxon>Cannabaceae</taxon>
        <taxon>Trema</taxon>
    </lineage>
</organism>
<feature type="transmembrane region" description="Helical" evidence="1">
    <location>
        <begin position="12"/>
        <end position="31"/>
    </location>
</feature>
<accession>A0A2P5CQ43</accession>
<proteinExistence type="predicted"/>
<evidence type="ECO:0000313" key="2">
    <source>
        <dbReference type="EMBL" id="PON63168.1"/>
    </source>
</evidence>
<dbReference type="EMBL" id="JXTC01000340">
    <property type="protein sequence ID" value="PON63168.1"/>
    <property type="molecule type" value="Genomic_DNA"/>
</dbReference>
<sequence>MVRLNGGYDLLFSSINGFDSQAAVSLVLLYIRMN</sequence>
<keyword evidence="3" id="KW-1185">Reference proteome</keyword>
<comment type="caution">
    <text evidence="2">The sequence shown here is derived from an EMBL/GenBank/DDBJ whole genome shotgun (WGS) entry which is preliminary data.</text>
</comment>
<dbReference type="AlphaFoldDB" id="A0A2P5CQ43"/>
<reference evidence="3" key="1">
    <citation type="submission" date="2016-06" db="EMBL/GenBank/DDBJ databases">
        <title>Parallel loss of symbiosis genes in relatives of nitrogen-fixing non-legume Parasponia.</title>
        <authorList>
            <person name="Van Velzen R."/>
            <person name="Holmer R."/>
            <person name="Bu F."/>
            <person name="Rutten L."/>
            <person name="Van Zeijl A."/>
            <person name="Liu W."/>
            <person name="Santuari L."/>
            <person name="Cao Q."/>
            <person name="Sharma T."/>
            <person name="Shen D."/>
            <person name="Roswanjaya Y."/>
            <person name="Wardhani T."/>
            <person name="Kalhor M.S."/>
            <person name="Jansen J."/>
            <person name="Van den Hoogen J."/>
            <person name="Gungor B."/>
            <person name="Hartog M."/>
            <person name="Hontelez J."/>
            <person name="Verver J."/>
            <person name="Yang W.-C."/>
            <person name="Schijlen E."/>
            <person name="Repin R."/>
            <person name="Schilthuizen M."/>
            <person name="Schranz E."/>
            <person name="Heidstra R."/>
            <person name="Miyata K."/>
            <person name="Fedorova E."/>
            <person name="Kohlen W."/>
            <person name="Bisseling T."/>
            <person name="Smit S."/>
            <person name="Geurts R."/>
        </authorList>
    </citation>
    <scope>NUCLEOTIDE SEQUENCE [LARGE SCALE GENOMIC DNA]</scope>
    <source>
        <strain evidence="3">cv. RG33-2</strain>
    </source>
</reference>
<evidence type="ECO:0000256" key="1">
    <source>
        <dbReference type="SAM" id="Phobius"/>
    </source>
</evidence>
<dbReference type="OrthoDB" id="10487870at2759"/>
<name>A0A2P5CQ43_TREOI</name>
<dbReference type="InParanoid" id="A0A2P5CQ43"/>
<keyword evidence="1" id="KW-1133">Transmembrane helix</keyword>
<gene>
    <name evidence="2" type="ORF">TorRG33x02_277120</name>
</gene>
<protein>
    <submittedName>
        <fullName evidence="2">Uncharacterized protein</fullName>
    </submittedName>
</protein>
<dbReference type="Proteomes" id="UP000237000">
    <property type="component" value="Unassembled WGS sequence"/>
</dbReference>